<feature type="transmembrane region" description="Helical" evidence="1">
    <location>
        <begin position="59"/>
        <end position="79"/>
    </location>
</feature>
<accession>A0A3A4MVQ4</accession>
<name>A0A3A4MVQ4_9STRE</name>
<reference evidence="3" key="1">
    <citation type="submission" date="2018-02" db="EMBL/GenBank/DDBJ databases">
        <authorList>
            <person name="Handem S."/>
        </authorList>
    </citation>
    <scope>NUCLEOTIDE SEQUENCE [LARGE SCALE GENOMIC DNA]</scope>
    <source>
        <strain evidence="3">Spain3473</strain>
    </source>
</reference>
<dbReference type="Pfam" id="PF14015">
    <property type="entry name" value="DUF4231"/>
    <property type="match status" value="1"/>
</dbReference>
<evidence type="ECO:0000256" key="1">
    <source>
        <dbReference type="SAM" id="Phobius"/>
    </source>
</evidence>
<comment type="caution">
    <text evidence="2">The sequence shown here is derived from an EMBL/GenBank/DDBJ whole genome shotgun (WGS) entry which is preliminary data.</text>
</comment>
<evidence type="ECO:0000313" key="2">
    <source>
        <dbReference type="EMBL" id="RJP10135.1"/>
    </source>
</evidence>
<sequence length="90" mass="10440">MTPEEMYLTERLDVQIAHFLKKSVQHRRRYKVLKITEIVAGFLIAVFCAIPMPGDRYRLISVALSSLGLLCEGIINLYNAKEHWISYQKT</sequence>
<keyword evidence="1" id="KW-0472">Membrane</keyword>
<feature type="transmembrane region" description="Helical" evidence="1">
    <location>
        <begin position="32"/>
        <end position="53"/>
    </location>
</feature>
<organism evidence="2 3">
    <name type="scientific">Streptococcus pseudopneumoniae</name>
    <dbReference type="NCBI Taxonomy" id="257758"/>
    <lineage>
        <taxon>Bacteria</taxon>
        <taxon>Bacillati</taxon>
        <taxon>Bacillota</taxon>
        <taxon>Bacilli</taxon>
        <taxon>Lactobacillales</taxon>
        <taxon>Streptococcaceae</taxon>
        <taxon>Streptococcus</taxon>
    </lineage>
</organism>
<dbReference type="Proteomes" id="UP000265600">
    <property type="component" value="Unassembled WGS sequence"/>
</dbReference>
<feature type="non-terminal residue" evidence="2">
    <location>
        <position position="90"/>
    </location>
</feature>
<proteinExistence type="predicted"/>
<protein>
    <submittedName>
        <fullName evidence="2">DUF4231 domain-containing protein</fullName>
    </submittedName>
</protein>
<dbReference type="RefSeq" id="WP_119947092.1">
    <property type="nucleotide sequence ID" value="NZ_PTTJ01000104.1"/>
</dbReference>
<keyword evidence="1" id="KW-0812">Transmembrane</keyword>
<dbReference type="EMBL" id="PTTJ01000104">
    <property type="protein sequence ID" value="RJP10135.1"/>
    <property type="molecule type" value="Genomic_DNA"/>
</dbReference>
<dbReference type="AlphaFoldDB" id="A0A3A4MVQ4"/>
<keyword evidence="1" id="KW-1133">Transmembrane helix</keyword>
<dbReference type="NCBIfam" id="NF033634">
    <property type="entry name" value="SLATT_1"/>
    <property type="match status" value="1"/>
</dbReference>
<gene>
    <name evidence="2" type="ORF">C5O69_08780</name>
</gene>
<evidence type="ECO:0000313" key="3">
    <source>
        <dbReference type="Proteomes" id="UP000265600"/>
    </source>
</evidence>
<dbReference type="InterPro" id="IPR025325">
    <property type="entry name" value="DUF4231"/>
</dbReference>